<name>A0A163LKK9_DIDRA</name>
<dbReference type="Pfam" id="PF12697">
    <property type="entry name" value="Abhydrolase_6"/>
    <property type="match status" value="1"/>
</dbReference>
<dbReference type="SUPFAM" id="SSF53474">
    <property type="entry name" value="alpha/beta-Hydrolases"/>
    <property type="match status" value="1"/>
</dbReference>
<evidence type="ECO:0000313" key="2">
    <source>
        <dbReference type="EMBL" id="KZM27872.1"/>
    </source>
</evidence>
<gene>
    <name evidence="2" type="ORF">ST47_g992</name>
</gene>
<dbReference type="Gene3D" id="3.40.50.1820">
    <property type="entry name" value="alpha/beta hydrolase"/>
    <property type="match status" value="1"/>
</dbReference>
<keyword evidence="3" id="KW-1185">Reference proteome</keyword>
<dbReference type="AlphaFoldDB" id="A0A163LKK9"/>
<dbReference type="PANTHER" id="PTHR45763">
    <property type="entry name" value="HYDROLASE, ALPHA/BETA FOLD FAMILY PROTEIN, EXPRESSED-RELATED"/>
    <property type="match status" value="1"/>
</dbReference>
<evidence type="ECO:0000259" key="1">
    <source>
        <dbReference type="Pfam" id="PF12697"/>
    </source>
</evidence>
<dbReference type="PANTHER" id="PTHR45763:SF46">
    <property type="entry name" value="AB HYDROLASE-1 DOMAIN-CONTAINING PROTEIN"/>
    <property type="match status" value="1"/>
</dbReference>
<evidence type="ECO:0000313" key="3">
    <source>
        <dbReference type="Proteomes" id="UP000076837"/>
    </source>
</evidence>
<comment type="caution">
    <text evidence="2">The sequence shown here is derived from an EMBL/GenBank/DDBJ whole genome shotgun (WGS) entry which is preliminary data.</text>
</comment>
<dbReference type="InterPro" id="IPR029058">
    <property type="entry name" value="AB_hydrolase_fold"/>
</dbReference>
<organism evidence="2 3">
    <name type="scientific">Didymella rabiei</name>
    <name type="common">Chickpea ascochyta blight fungus</name>
    <name type="synonym">Mycosphaerella rabiei</name>
    <dbReference type="NCBI Taxonomy" id="5454"/>
    <lineage>
        <taxon>Eukaryota</taxon>
        <taxon>Fungi</taxon>
        <taxon>Dikarya</taxon>
        <taxon>Ascomycota</taxon>
        <taxon>Pezizomycotina</taxon>
        <taxon>Dothideomycetes</taxon>
        <taxon>Pleosporomycetidae</taxon>
        <taxon>Pleosporales</taxon>
        <taxon>Pleosporineae</taxon>
        <taxon>Didymellaceae</taxon>
        <taxon>Ascochyta</taxon>
    </lineage>
</organism>
<dbReference type="InterPro" id="IPR000073">
    <property type="entry name" value="AB_hydrolase_1"/>
</dbReference>
<dbReference type="EMBL" id="JYNV01000049">
    <property type="protein sequence ID" value="KZM27872.1"/>
    <property type="molecule type" value="Genomic_DNA"/>
</dbReference>
<dbReference type="STRING" id="5454.A0A163LKK9"/>
<reference evidence="2 3" key="1">
    <citation type="journal article" date="2016" name="Sci. Rep.">
        <title>Draft genome sequencing and secretome analysis of fungal phytopathogen Ascochyta rabiei provides insight into the necrotrophic effector repertoire.</title>
        <authorList>
            <person name="Verma S."/>
            <person name="Gazara R.K."/>
            <person name="Nizam S."/>
            <person name="Parween S."/>
            <person name="Chattopadhyay D."/>
            <person name="Verma P.K."/>
        </authorList>
    </citation>
    <scope>NUCLEOTIDE SEQUENCE [LARGE SCALE GENOMIC DNA]</scope>
    <source>
        <strain evidence="2 3">ArDII</strain>
    </source>
</reference>
<proteinExistence type="predicted"/>
<accession>A0A163LKK9</accession>
<protein>
    <recommendedName>
        <fullName evidence="1">AB hydrolase-1 domain-containing protein</fullName>
    </recommendedName>
</protein>
<feature type="domain" description="AB hydrolase-1" evidence="1">
    <location>
        <begin position="35"/>
        <end position="299"/>
    </location>
</feature>
<dbReference type="Proteomes" id="UP000076837">
    <property type="component" value="Unassembled WGS sequence"/>
</dbReference>
<sequence>MITSTVLENENIYLEDGRKLAYAIYGSPVPRTTIIYMHGFPSSRYEGKLWHSSCTKHMIRLIAPDRPGVGISTFKPNRRILDWPLDVLALADHLKVSQFYILGVSGGAPYALACIKRLPKKRLLGVSVISGMYPTKLGTSGMMLQSRMLFWVAPWMTGLTSFIFDNSMGKAARCSDPQVFEDMLEQDVESRYAGDQVAMKDPRYWPTFVAMMREAFAHGSRGASWEARLKGREWGFDLSQLYVGSDIGCPLTLWHGTEDEDCPAVTARKANALMPGSILHALEGEGHVSFIFSKADEILDDLIGVEEEEEFIRVYSTVYTMFSKCLLTLCLMATANAASTVPTTLSTGTSSVIADSAPSTTTAPLANMHLAVIPLSAQADRDSDLDDAPEDMTQKMARVLDLTLIAMSEERHIIDTDMKHFNPWNSIDRICSTGFDHEGGMTADQKPFYKELKYQLHELKRMKEEAKGPTPCTTIVVELEGQKTTNIECPTSTMSW</sequence>